<evidence type="ECO:0000259" key="1">
    <source>
        <dbReference type="Pfam" id="PF01408"/>
    </source>
</evidence>
<feature type="domain" description="Gfo/Idh/MocA-like oxidoreductase N-terminal" evidence="1">
    <location>
        <begin position="14"/>
        <end position="139"/>
    </location>
</feature>
<dbReference type="Gene3D" id="3.30.360.10">
    <property type="entry name" value="Dihydrodipicolinate Reductase, domain 2"/>
    <property type="match status" value="1"/>
</dbReference>
<protein>
    <submittedName>
        <fullName evidence="3">Gfo/Idh/MocA family oxidoreductase</fullName>
    </submittedName>
</protein>
<dbReference type="InterPro" id="IPR051317">
    <property type="entry name" value="Gfo/Idh/MocA_oxidoreduct"/>
</dbReference>
<evidence type="ECO:0000313" key="3">
    <source>
        <dbReference type="EMBL" id="MDY0745551.1"/>
    </source>
</evidence>
<dbReference type="RefSeq" id="WP_320423455.1">
    <property type="nucleotide sequence ID" value="NZ_JAXCLA010000004.1"/>
</dbReference>
<feature type="domain" description="GFO/IDH/MocA-like oxidoreductase" evidence="2">
    <location>
        <begin position="150"/>
        <end position="282"/>
    </location>
</feature>
<dbReference type="Pfam" id="PF01408">
    <property type="entry name" value="GFO_IDH_MocA"/>
    <property type="match status" value="1"/>
</dbReference>
<evidence type="ECO:0000259" key="2">
    <source>
        <dbReference type="Pfam" id="PF22725"/>
    </source>
</evidence>
<evidence type="ECO:0000313" key="4">
    <source>
        <dbReference type="Proteomes" id="UP001285263"/>
    </source>
</evidence>
<proteinExistence type="predicted"/>
<dbReference type="InterPro" id="IPR055170">
    <property type="entry name" value="GFO_IDH_MocA-like_dom"/>
</dbReference>
<reference evidence="3 4" key="1">
    <citation type="submission" date="2023-11" db="EMBL/GenBank/DDBJ databases">
        <title>Paucibacter sp. nov., isolated from fresh soil in Korea.</title>
        <authorList>
            <person name="Le N.T.T."/>
        </authorList>
    </citation>
    <scope>NUCLEOTIDE SEQUENCE [LARGE SCALE GENOMIC DNA]</scope>
    <source>
        <strain evidence="3 4">R3-3</strain>
    </source>
</reference>
<keyword evidence="4" id="KW-1185">Reference proteome</keyword>
<dbReference type="SUPFAM" id="SSF51735">
    <property type="entry name" value="NAD(P)-binding Rossmann-fold domains"/>
    <property type="match status" value="1"/>
</dbReference>
<dbReference type="InterPro" id="IPR036291">
    <property type="entry name" value="NAD(P)-bd_dom_sf"/>
</dbReference>
<comment type="caution">
    <text evidence="3">The sequence shown here is derived from an EMBL/GenBank/DDBJ whole genome shotgun (WGS) entry which is preliminary data.</text>
</comment>
<dbReference type="Proteomes" id="UP001285263">
    <property type="component" value="Unassembled WGS sequence"/>
</dbReference>
<dbReference type="Gene3D" id="3.40.50.720">
    <property type="entry name" value="NAD(P)-binding Rossmann-like Domain"/>
    <property type="match status" value="1"/>
</dbReference>
<dbReference type="InterPro" id="IPR000683">
    <property type="entry name" value="Gfo/Idh/MocA-like_OxRdtase_N"/>
</dbReference>
<dbReference type="PANTHER" id="PTHR43708">
    <property type="entry name" value="CONSERVED EXPRESSED OXIDOREDUCTASE (EUROFUNG)"/>
    <property type="match status" value="1"/>
</dbReference>
<dbReference type="Pfam" id="PF22725">
    <property type="entry name" value="GFO_IDH_MocA_C3"/>
    <property type="match status" value="1"/>
</dbReference>
<organism evidence="3 4">
    <name type="scientific">Roseateles agri</name>
    <dbReference type="NCBI Taxonomy" id="3098619"/>
    <lineage>
        <taxon>Bacteria</taxon>
        <taxon>Pseudomonadati</taxon>
        <taxon>Pseudomonadota</taxon>
        <taxon>Betaproteobacteria</taxon>
        <taxon>Burkholderiales</taxon>
        <taxon>Sphaerotilaceae</taxon>
        <taxon>Roseateles</taxon>
    </lineage>
</organism>
<sequence>MSNTTLQRLGRRLRLGLIGGSHGFIGPVHRTAARLDDRFELCAGVLSSDAERGLAAATAIGLPAERSYATVEAMIAAEKARPDGIDAVAIMTPNVQHHAAVMAALRAGLHVICDKPVTTTVADAVEIMNTVEATGLVFCLTHCYAAYPMVKQARAMVEAGVIGEVRQIHATYVQGYFATLVEADEKNRTWRFDTRPGTTESLVIGDIGTHAHHLGAYISGLELTQVMADVGPTVPGRTVDDYGALLTRWSNGARGTIWVTNSAAGSEHGLAVRIFGSQGGLEWHQEYPNELKHRRLDGFEQTLTRRLHGALAPAAEWASRIEIGHPEGYQEAFANLYRDFAEAVTARISGQPCNPLALDFPGALDGVRGLRLIEAAVQSTKSGQWTDARAEV</sequence>
<dbReference type="SUPFAM" id="SSF55347">
    <property type="entry name" value="Glyceraldehyde-3-phosphate dehydrogenase-like, C-terminal domain"/>
    <property type="match status" value="1"/>
</dbReference>
<gene>
    <name evidence="3" type="ORF">SNE35_13610</name>
</gene>
<name>A0ABU5DGZ0_9BURK</name>
<dbReference type="PANTHER" id="PTHR43708:SF3">
    <property type="entry name" value="OXIDOREDUCTASE"/>
    <property type="match status" value="1"/>
</dbReference>
<dbReference type="EMBL" id="JAXCLA010000004">
    <property type="protein sequence ID" value="MDY0745551.1"/>
    <property type="molecule type" value="Genomic_DNA"/>
</dbReference>
<accession>A0ABU5DGZ0</accession>